<reference evidence="8" key="1">
    <citation type="journal article" date="2014" name="Int. J. Syst. Evol. Microbiol.">
        <title>Complete genome sequence of Corynebacterium casei LMG S-19264T (=DSM 44701T), isolated from a smear-ripened cheese.</title>
        <authorList>
            <consortium name="US DOE Joint Genome Institute (JGI-PGF)"/>
            <person name="Walter F."/>
            <person name="Albersmeier A."/>
            <person name="Kalinowski J."/>
            <person name="Ruckert C."/>
        </authorList>
    </citation>
    <scope>NUCLEOTIDE SEQUENCE</scope>
    <source>
        <strain evidence="8">CGMCC 1.16067</strain>
    </source>
</reference>
<feature type="disulfide bond" description="Redox-active" evidence="4">
    <location>
        <begin position="97"/>
        <end position="101"/>
    </location>
</feature>
<feature type="binding site" evidence="3">
    <location>
        <position position="101"/>
    </location>
    <ligand>
        <name>Cu cation</name>
        <dbReference type="ChEBI" id="CHEBI:23378"/>
    </ligand>
</feature>
<dbReference type="PROSITE" id="PS51257">
    <property type="entry name" value="PROKAR_LIPOPROTEIN"/>
    <property type="match status" value="1"/>
</dbReference>
<dbReference type="SUPFAM" id="SSF52833">
    <property type="entry name" value="Thioredoxin-like"/>
    <property type="match status" value="1"/>
</dbReference>
<feature type="region of interest" description="Disordered" evidence="5">
    <location>
        <begin position="27"/>
        <end position="75"/>
    </location>
</feature>
<evidence type="ECO:0000256" key="5">
    <source>
        <dbReference type="SAM" id="MobiDB-lite"/>
    </source>
</evidence>
<dbReference type="Pfam" id="PF02630">
    <property type="entry name" value="SCO1-SenC"/>
    <property type="match status" value="1"/>
</dbReference>
<comment type="caution">
    <text evidence="8">The sequence shown here is derived from an EMBL/GenBank/DDBJ whole genome shotgun (WGS) entry which is preliminary data.</text>
</comment>
<dbReference type="RefSeq" id="WP_188780068.1">
    <property type="nucleotide sequence ID" value="NZ_BMKQ01000001.1"/>
</dbReference>
<feature type="binding site" evidence="3">
    <location>
        <position position="186"/>
    </location>
    <ligand>
        <name>Cu cation</name>
        <dbReference type="ChEBI" id="CHEBI:23378"/>
    </ligand>
</feature>
<protein>
    <recommendedName>
        <fullName evidence="7">Thioredoxin domain-containing protein</fullName>
    </recommendedName>
</protein>
<feature type="compositionally biased region" description="Gly residues" evidence="5">
    <location>
        <begin position="32"/>
        <end position="49"/>
    </location>
</feature>
<dbReference type="EMBL" id="BMKQ01000001">
    <property type="protein sequence ID" value="GGF49986.1"/>
    <property type="molecule type" value="Genomic_DNA"/>
</dbReference>
<dbReference type="InterPro" id="IPR036249">
    <property type="entry name" value="Thioredoxin-like_sf"/>
</dbReference>
<keyword evidence="4" id="KW-1015">Disulfide bond</keyword>
<feature type="binding site" evidence="3">
    <location>
        <position position="97"/>
    </location>
    <ligand>
        <name>Cu cation</name>
        <dbReference type="ChEBI" id="CHEBI:23378"/>
    </ligand>
</feature>
<evidence type="ECO:0000313" key="8">
    <source>
        <dbReference type="EMBL" id="GGF49986.1"/>
    </source>
</evidence>
<reference evidence="8" key="2">
    <citation type="submission" date="2020-09" db="EMBL/GenBank/DDBJ databases">
        <authorList>
            <person name="Sun Q."/>
            <person name="Zhou Y."/>
        </authorList>
    </citation>
    <scope>NUCLEOTIDE SEQUENCE</scope>
    <source>
        <strain evidence="8">CGMCC 1.16067</strain>
    </source>
</reference>
<feature type="chain" id="PRO_5038536510" description="Thioredoxin domain-containing protein" evidence="6">
    <location>
        <begin position="21"/>
        <end position="224"/>
    </location>
</feature>
<evidence type="ECO:0000256" key="3">
    <source>
        <dbReference type="PIRSR" id="PIRSR603782-1"/>
    </source>
</evidence>
<dbReference type="CDD" id="cd02968">
    <property type="entry name" value="SCO"/>
    <property type="match status" value="1"/>
</dbReference>
<evidence type="ECO:0000259" key="7">
    <source>
        <dbReference type="PROSITE" id="PS51352"/>
    </source>
</evidence>
<accession>A0A917BKU1</accession>
<dbReference type="PROSITE" id="PS51352">
    <property type="entry name" value="THIOREDOXIN_2"/>
    <property type="match status" value="1"/>
</dbReference>
<dbReference type="InterPro" id="IPR003782">
    <property type="entry name" value="SCO1/SenC"/>
</dbReference>
<dbReference type="PANTHER" id="PTHR12151:SF25">
    <property type="entry name" value="LINALOOL DEHYDRATASE_ISOMERASE DOMAIN-CONTAINING PROTEIN"/>
    <property type="match status" value="1"/>
</dbReference>
<feature type="signal peptide" evidence="6">
    <location>
        <begin position="1"/>
        <end position="20"/>
    </location>
</feature>
<proteinExistence type="inferred from homology"/>
<dbReference type="InterPro" id="IPR013766">
    <property type="entry name" value="Thioredoxin_domain"/>
</dbReference>
<keyword evidence="3" id="KW-0479">Metal-binding</keyword>
<dbReference type="Gene3D" id="3.40.30.10">
    <property type="entry name" value="Glutaredoxin"/>
    <property type="match status" value="1"/>
</dbReference>
<dbReference type="GO" id="GO:0046872">
    <property type="term" value="F:metal ion binding"/>
    <property type="evidence" value="ECO:0007669"/>
    <property type="project" value="UniProtKB-KW"/>
</dbReference>
<evidence type="ECO:0000256" key="4">
    <source>
        <dbReference type="PIRSR" id="PIRSR603782-2"/>
    </source>
</evidence>
<comment type="similarity">
    <text evidence="1">Belongs to the SCO1/2 family.</text>
</comment>
<dbReference type="AlphaFoldDB" id="A0A917BKU1"/>
<keyword evidence="2 3" id="KW-0186">Copper</keyword>
<gene>
    <name evidence="8" type="ORF">GCM10011519_24990</name>
</gene>
<sequence length="224" mass="22662">MSPARRTSLALAAAVVAALALVGCGSTTQESGSGGSGGAATVEGTGGGSVADRAFSSEPTPKPAPAGTVTNADGSTFSYRSAPKGKLTLVYFGYTNCPDVCPTTMADIASALAKLPDDVADKVDVQLVSTDPRRDTDPQITQWLAGFDPSFKGGRAPIDQVVTQARAYGIGISPPTTVKGDYEVTHGAQVLALAPGGGEVGYFRELAGPEGYAAVLPGLVKKWA</sequence>
<dbReference type="Proteomes" id="UP000649179">
    <property type="component" value="Unassembled WGS sequence"/>
</dbReference>
<dbReference type="PANTHER" id="PTHR12151">
    <property type="entry name" value="ELECTRON TRANSPORT PROTIN SCO1/SENC FAMILY MEMBER"/>
    <property type="match status" value="1"/>
</dbReference>
<evidence type="ECO:0000313" key="9">
    <source>
        <dbReference type="Proteomes" id="UP000649179"/>
    </source>
</evidence>
<feature type="domain" description="Thioredoxin" evidence="7">
    <location>
        <begin position="58"/>
        <end position="224"/>
    </location>
</feature>
<organism evidence="8 9">
    <name type="scientific">Marmoricola endophyticus</name>
    <dbReference type="NCBI Taxonomy" id="2040280"/>
    <lineage>
        <taxon>Bacteria</taxon>
        <taxon>Bacillati</taxon>
        <taxon>Actinomycetota</taxon>
        <taxon>Actinomycetes</taxon>
        <taxon>Propionibacteriales</taxon>
        <taxon>Nocardioidaceae</taxon>
        <taxon>Marmoricola</taxon>
    </lineage>
</organism>
<keyword evidence="9" id="KW-1185">Reference proteome</keyword>
<evidence type="ECO:0000256" key="2">
    <source>
        <dbReference type="ARBA" id="ARBA00023008"/>
    </source>
</evidence>
<keyword evidence="6" id="KW-0732">Signal</keyword>
<name>A0A917BKU1_9ACTN</name>
<evidence type="ECO:0000256" key="1">
    <source>
        <dbReference type="ARBA" id="ARBA00010996"/>
    </source>
</evidence>
<evidence type="ECO:0000256" key="6">
    <source>
        <dbReference type="SAM" id="SignalP"/>
    </source>
</evidence>